<protein>
    <submittedName>
        <fullName evidence="1">Uncharacterized protein</fullName>
    </submittedName>
</protein>
<dbReference type="Proteomes" id="UP001057402">
    <property type="component" value="Chromosome 7"/>
</dbReference>
<evidence type="ECO:0000313" key="2">
    <source>
        <dbReference type="Proteomes" id="UP001057402"/>
    </source>
</evidence>
<organism evidence="1 2">
    <name type="scientific">Melastoma candidum</name>
    <dbReference type="NCBI Taxonomy" id="119954"/>
    <lineage>
        <taxon>Eukaryota</taxon>
        <taxon>Viridiplantae</taxon>
        <taxon>Streptophyta</taxon>
        <taxon>Embryophyta</taxon>
        <taxon>Tracheophyta</taxon>
        <taxon>Spermatophyta</taxon>
        <taxon>Magnoliopsida</taxon>
        <taxon>eudicotyledons</taxon>
        <taxon>Gunneridae</taxon>
        <taxon>Pentapetalae</taxon>
        <taxon>rosids</taxon>
        <taxon>malvids</taxon>
        <taxon>Myrtales</taxon>
        <taxon>Melastomataceae</taxon>
        <taxon>Melastomatoideae</taxon>
        <taxon>Melastomateae</taxon>
        <taxon>Melastoma</taxon>
    </lineage>
</organism>
<evidence type="ECO:0000313" key="1">
    <source>
        <dbReference type="EMBL" id="KAI4340324.1"/>
    </source>
</evidence>
<comment type="caution">
    <text evidence="1">The sequence shown here is derived from an EMBL/GenBank/DDBJ whole genome shotgun (WGS) entry which is preliminary data.</text>
</comment>
<accession>A0ACB9NXM4</accession>
<sequence>MTSFLSLHFGQLIEQAFWCGLAERGPHVFGMDLPLSEDDEDATGEDRGLEKFLSGRSFLSQKSRGVVPIRRSRSCQLFARPKARKMGFASFPRLGGGYFTYRTLTNWRSCLRRIWSRLKGACNSYCRSVYQWVLRVAYGTSIWSRGCCMTLRRTSMERAPPRGTIASKLAAMVRSRVSSLALLNMTSGGFECFPKLRQSK</sequence>
<gene>
    <name evidence="1" type="ORF">MLD38_025174</name>
</gene>
<reference evidence="2" key="1">
    <citation type="journal article" date="2023" name="Front. Plant Sci.">
        <title>Chromosomal-level genome assembly of Melastoma candidum provides insights into trichome evolution.</title>
        <authorList>
            <person name="Zhong Y."/>
            <person name="Wu W."/>
            <person name="Sun C."/>
            <person name="Zou P."/>
            <person name="Liu Y."/>
            <person name="Dai S."/>
            <person name="Zhou R."/>
        </authorList>
    </citation>
    <scope>NUCLEOTIDE SEQUENCE [LARGE SCALE GENOMIC DNA]</scope>
</reference>
<dbReference type="EMBL" id="CM042886">
    <property type="protein sequence ID" value="KAI4340324.1"/>
    <property type="molecule type" value="Genomic_DNA"/>
</dbReference>
<proteinExistence type="predicted"/>
<name>A0ACB9NXM4_9MYRT</name>
<keyword evidence="2" id="KW-1185">Reference proteome</keyword>